<dbReference type="AlphaFoldDB" id="D1PII4"/>
<dbReference type="EMBL" id="ACBY02000011">
    <property type="protein sequence ID" value="EFB77344.1"/>
    <property type="molecule type" value="Genomic_DNA"/>
</dbReference>
<reference evidence="1" key="1">
    <citation type="submission" date="2009-12" db="EMBL/GenBank/DDBJ databases">
        <authorList>
            <person name="Weinstock G."/>
            <person name="Sodergren E."/>
            <person name="Clifton S."/>
            <person name="Fulton L."/>
            <person name="Fulton B."/>
            <person name="Courtney L."/>
            <person name="Fronick C."/>
            <person name="Harrison M."/>
            <person name="Strong C."/>
            <person name="Farmer C."/>
            <person name="Delahaunty K."/>
            <person name="Markovic C."/>
            <person name="Hall O."/>
            <person name="Minx P."/>
            <person name="Tomlinson C."/>
            <person name="Mitreva M."/>
            <person name="Nelson J."/>
            <person name="Hou S."/>
            <person name="Wollam A."/>
            <person name="Pepin K.H."/>
            <person name="Johnson M."/>
            <person name="Bhonagiri V."/>
            <person name="Nash W.E."/>
            <person name="Warren W."/>
            <person name="Chinwalla A."/>
            <person name="Mardis E.R."/>
            <person name="Wilson R.K."/>
        </authorList>
    </citation>
    <scope>NUCLEOTIDE SEQUENCE [LARGE SCALE GENOMIC DNA]</scope>
    <source>
        <strain evidence="1">DSM 15176</strain>
    </source>
</reference>
<keyword evidence="2" id="KW-1185">Reference proteome</keyword>
<accession>D1PII4</accession>
<dbReference type="HOGENOM" id="CLU_2304578_0_0_9"/>
<protein>
    <submittedName>
        <fullName evidence="1">Uncharacterized protein</fullName>
    </submittedName>
</protein>
<evidence type="ECO:0000313" key="2">
    <source>
        <dbReference type="Proteomes" id="UP000003438"/>
    </source>
</evidence>
<name>D1PII4_9FIRM</name>
<evidence type="ECO:0000313" key="1">
    <source>
        <dbReference type="EMBL" id="EFB77344.1"/>
    </source>
</evidence>
<sequence>MIWLTAAGTIICRKATGTGTEAKSSFFSIREDLLFDCMAYFQYSPFGEKSQSFPKNGKIRRFIVFAAKKKNRRSQWLLRLDRGNIQDCIVSRWAKAIILL</sequence>
<comment type="caution">
    <text evidence="1">The sequence shown here is derived from an EMBL/GenBank/DDBJ whole genome shotgun (WGS) entry which is preliminary data.</text>
</comment>
<organism evidence="1 2">
    <name type="scientific">Subdoligranulum variabile DSM 15176</name>
    <dbReference type="NCBI Taxonomy" id="411471"/>
    <lineage>
        <taxon>Bacteria</taxon>
        <taxon>Bacillati</taxon>
        <taxon>Bacillota</taxon>
        <taxon>Clostridia</taxon>
        <taxon>Eubacteriales</taxon>
        <taxon>Oscillospiraceae</taxon>
        <taxon>Subdoligranulum</taxon>
    </lineage>
</organism>
<proteinExistence type="predicted"/>
<dbReference type="Proteomes" id="UP000003438">
    <property type="component" value="Unassembled WGS sequence"/>
</dbReference>
<gene>
    <name evidence="1" type="ORF">SUBVAR_04150</name>
</gene>